<dbReference type="GO" id="GO:0046394">
    <property type="term" value="P:carboxylic acid biosynthetic process"/>
    <property type="evidence" value="ECO:0007669"/>
    <property type="project" value="UniProtKB-ARBA"/>
</dbReference>
<reference evidence="13 14" key="1">
    <citation type="journal article" date="2015" name="Proc. Natl. Acad. Sci. U.S.A.">
        <title>Expanded metabolic versatility of ubiquitous nitrite-oxidizing bacteria from the genus Nitrospira.</title>
        <authorList>
            <person name="Koch H."/>
            <person name="Lucker S."/>
            <person name="Albertsen M."/>
            <person name="Kitzinger K."/>
            <person name="Herbold C."/>
            <person name="Spieck E."/>
            <person name="Nielsen P.H."/>
            <person name="Wagner M."/>
            <person name="Daims H."/>
        </authorList>
    </citation>
    <scope>NUCLEOTIDE SEQUENCE [LARGE SCALE GENOMIC DNA]</scope>
    <source>
        <strain evidence="13 14">NSP M-1</strain>
    </source>
</reference>
<dbReference type="InterPro" id="IPR001544">
    <property type="entry name" value="Aminotrans_IV"/>
</dbReference>
<keyword evidence="7 13" id="KW-0808">Transferase</keyword>
<dbReference type="Gene3D" id="3.30.470.10">
    <property type="match status" value="1"/>
</dbReference>
<proteinExistence type="inferred from homology"/>
<dbReference type="GO" id="GO:0008652">
    <property type="term" value="P:amino acid biosynthetic process"/>
    <property type="evidence" value="ECO:0007669"/>
    <property type="project" value="UniProtKB-ARBA"/>
</dbReference>
<evidence type="ECO:0000256" key="7">
    <source>
        <dbReference type="ARBA" id="ARBA00022679"/>
    </source>
</evidence>
<dbReference type="GO" id="GO:0047810">
    <property type="term" value="F:D-alanine-2-oxoglutarate aminotransferase activity"/>
    <property type="evidence" value="ECO:0007669"/>
    <property type="project" value="UniProtKB-EC"/>
</dbReference>
<dbReference type="NCBIfam" id="TIGR01121">
    <property type="entry name" value="D_amino_aminoT"/>
    <property type="match status" value="1"/>
</dbReference>
<dbReference type="InterPro" id="IPR005784">
    <property type="entry name" value="D_amino_transT"/>
</dbReference>
<protein>
    <recommendedName>
        <fullName evidence="5">D-alanine aminotransferase</fullName>
        <ecNumber evidence="4">2.6.1.21</ecNumber>
    </recommendedName>
    <alternativeName>
        <fullName evidence="11">D-amino acid aminotransferase</fullName>
    </alternativeName>
    <alternativeName>
        <fullName evidence="9">D-amino acid transaminase</fullName>
    </alternativeName>
    <alternativeName>
        <fullName evidence="10">D-aspartate aminotransferase</fullName>
    </alternativeName>
</protein>
<evidence type="ECO:0000256" key="10">
    <source>
        <dbReference type="ARBA" id="ARBA00033316"/>
    </source>
</evidence>
<dbReference type="Gene3D" id="3.20.10.10">
    <property type="entry name" value="D-amino Acid Aminotransferase, subunit A, domain 2"/>
    <property type="match status" value="1"/>
</dbReference>
<evidence type="ECO:0000313" key="13">
    <source>
        <dbReference type="EMBL" id="ALA60860.1"/>
    </source>
</evidence>
<dbReference type="STRING" id="42253.NITMOv2_4486"/>
<accession>A0A0K2GIU1</accession>
<name>A0A0K2GIU1_NITMO</name>
<dbReference type="FunFam" id="3.20.10.10:FF:000002">
    <property type="entry name" value="D-alanine aminotransferase"/>
    <property type="match status" value="1"/>
</dbReference>
<keyword evidence="6 13" id="KW-0032">Aminotransferase</keyword>
<dbReference type="InterPro" id="IPR043132">
    <property type="entry name" value="BCAT-like_C"/>
</dbReference>
<evidence type="ECO:0000256" key="2">
    <source>
        <dbReference type="ARBA" id="ARBA00009320"/>
    </source>
</evidence>
<evidence type="ECO:0000256" key="1">
    <source>
        <dbReference type="ARBA" id="ARBA00001933"/>
    </source>
</evidence>
<dbReference type="EMBL" id="CP011801">
    <property type="protein sequence ID" value="ALA60860.1"/>
    <property type="molecule type" value="Genomic_DNA"/>
</dbReference>
<evidence type="ECO:0000256" key="9">
    <source>
        <dbReference type="ARBA" id="ARBA00030138"/>
    </source>
</evidence>
<dbReference type="GO" id="GO:0030170">
    <property type="term" value="F:pyridoxal phosphate binding"/>
    <property type="evidence" value="ECO:0007669"/>
    <property type="project" value="InterPro"/>
</dbReference>
<dbReference type="PANTHER" id="PTHR42743:SF10">
    <property type="entry name" value="D-ALANINE AMINOTRANSFERASE"/>
    <property type="match status" value="1"/>
</dbReference>
<dbReference type="InterPro" id="IPR036038">
    <property type="entry name" value="Aminotransferase-like"/>
</dbReference>
<evidence type="ECO:0000256" key="12">
    <source>
        <dbReference type="ARBA" id="ARBA00047911"/>
    </source>
</evidence>
<evidence type="ECO:0000256" key="4">
    <source>
        <dbReference type="ARBA" id="ARBA00012874"/>
    </source>
</evidence>
<organism evidence="13 14">
    <name type="scientific">Nitrospira moscoviensis</name>
    <dbReference type="NCBI Taxonomy" id="42253"/>
    <lineage>
        <taxon>Bacteria</taxon>
        <taxon>Pseudomonadati</taxon>
        <taxon>Nitrospirota</taxon>
        <taxon>Nitrospiria</taxon>
        <taxon>Nitrospirales</taxon>
        <taxon>Nitrospiraceae</taxon>
        <taxon>Nitrospira</taxon>
    </lineage>
</organism>
<comment type="similarity">
    <text evidence="2">Belongs to the class-IV pyridoxal-phosphate-dependent aminotransferase family.</text>
</comment>
<dbReference type="PANTHER" id="PTHR42743">
    <property type="entry name" value="AMINO-ACID AMINOTRANSFERASE"/>
    <property type="match status" value="1"/>
</dbReference>
<dbReference type="GO" id="GO:0046416">
    <property type="term" value="P:D-amino acid metabolic process"/>
    <property type="evidence" value="ECO:0007669"/>
    <property type="project" value="InterPro"/>
</dbReference>
<dbReference type="Proteomes" id="UP000069205">
    <property type="component" value="Chromosome"/>
</dbReference>
<evidence type="ECO:0000256" key="11">
    <source>
        <dbReference type="ARBA" id="ARBA00033391"/>
    </source>
</evidence>
<dbReference type="Pfam" id="PF01063">
    <property type="entry name" value="Aminotran_4"/>
    <property type="match status" value="1"/>
</dbReference>
<sequence length="288" mass="31882">MPPTPRGNDVPDIAFINGRFVPWEDATVPIEDRGFQFGDGVYEVIRTYRGMPFELDAHLRRLDRSAAELQLPSPYRHADWRAWIDAGIEQAGYPEAKIYLQITRGVAPRDHAFPADARPTTVMTIRELHPLPDDTRSRGVKAKTVEDLRWGRCDIKSVNLLPNVLARQDAKRAGVFEAILVKDGWVTEGSVSNVLAVRQGRIVTAPEGPRILSGVTRHVVLELARKEAFPIEERYLSLPDLYAADEVFLTGTTVEVLGVIDIDGRQIGAGVPGAITTRLAAQWAAMTA</sequence>
<dbReference type="RefSeq" id="WP_053381647.1">
    <property type="nucleotide sequence ID" value="NZ_CP011801.1"/>
</dbReference>
<dbReference type="InterPro" id="IPR050571">
    <property type="entry name" value="Class-IV_PLP-Dep_Aminotrnsfr"/>
</dbReference>
<evidence type="ECO:0000256" key="5">
    <source>
        <dbReference type="ARBA" id="ARBA00021779"/>
    </source>
</evidence>
<evidence type="ECO:0000256" key="8">
    <source>
        <dbReference type="ARBA" id="ARBA00022898"/>
    </source>
</evidence>
<gene>
    <name evidence="13" type="primary">dat</name>
    <name evidence="13" type="ORF">NITMOv2_4486</name>
</gene>
<dbReference type="CDD" id="cd01558">
    <property type="entry name" value="D-AAT_like"/>
    <property type="match status" value="1"/>
</dbReference>
<evidence type="ECO:0000256" key="6">
    <source>
        <dbReference type="ARBA" id="ARBA00022576"/>
    </source>
</evidence>
<evidence type="ECO:0000313" key="14">
    <source>
        <dbReference type="Proteomes" id="UP000069205"/>
    </source>
</evidence>
<comment type="subunit">
    <text evidence="3">Homodimer.</text>
</comment>
<dbReference type="InterPro" id="IPR043131">
    <property type="entry name" value="BCAT-like_N"/>
</dbReference>
<evidence type="ECO:0000256" key="3">
    <source>
        <dbReference type="ARBA" id="ARBA00011738"/>
    </source>
</evidence>
<dbReference type="OrthoDB" id="9805628at2"/>
<dbReference type="PATRIC" id="fig|42253.5.peg.4425"/>
<dbReference type="EC" id="2.6.1.21" evidence="4"/>
<dbReference type="KEGG" id="nmv:NITMOv2_4486"/>
<dbReference type="SUPFAM" id="SSF56752">
    <property type="entry name" value="D-aminoacid aminotransferase-like PLP-dependent enzymes"/>
    <property type="match status" value="1"/>
</dbReference>
<comment type="catalytic activity">
    <reaction evidence="12">
        <text>D-alanine + 2-oxoglutarate = D-glutamate + pyruvate</text>
        <dbReference type="Rhea" id="RHEA:15869"/>
        <dbReference type="ChEBI" id="CHEBI:15361"/>
        <dbReference type="ChEBI" id="CHEBI:16810"/>
        <dbReference type="ChEBI" id="CHEBI:29986"/>
        <dbReference type="ChEBI" id="CHEBI:57416"/>
        <dbReference type="EC" id="2.6.1.21"/>
    </reaction>
</comment>
<keyword evidence="14" id="KW-1185">Reference proteome</keyword>
<dbReference type="GO" id="GO:0005829">
    <property type="term" value="C:cytosol"/>
    <property type="evidence" value="ECO:0007669"/>
    <property type="project" value="TreeGrafter"/>
</dbReference>
<keyword evidence="8" id="KW-0663">Pyridoxal phosphate</keyword>
<comment type="cofactor">
    <cofactor evidence="1">
        <name>pyridoxal 5'-phosphate</name>
        <dbReference type="ChEBI" id="CHEBI:597326"/>
    </cofactor>
</comment>
<dbReference type="AlphaFoldDB" id="A0A0K2GIU1"/>